<comment type="caution">
    <text evidence="1">The sequence shown here is derived from an EMBL/GenBank/DDBJ whole genome shotgun (WGS) entry which is preliminary data.</text>
</comment>
<dbReference type="EMBL" id="JACRTG010000034">
    <property type="protein sequence ID" value="MBC8589361.1"/>
    <property type="molecule type" value="Genomic_DNA"/>
</dbReference>
<dbReference type="RefSeq" id="WP_262430829.1">
    <property type="nucleotide sequence ID" value="NZ_JACRTG010000034.1"/>
</dbReference>
<dbReference type="Proteomes" id="UP000601171">
    <property type="component" value="Unassembled WGS sequence"/>
</dbReference>
<organism evidence="1 2">
    <name type="scientific">Paratissierella segnis</name>
    <dbReference type="NCBI Taxonomy" id="2763679"/>
    <lineage>
        <taxon>Bacteria</taxon>
        <taxon>Bacillati</taxon>
        <taxon>Bacillota</taxon>
        <taxon>Tissierellia</taxon>
        <taxon>Tissierellales</taxon>
        <taxon>Tissierellaceae</taxon>
        <taxon>Paratissierella</taxon>
    </lineage>
</organism>
<dbReference type="AlphaFoldDB" id="A0A926EUW9"/>
<name>A0A926EUW9_9FIRM</name>
<evidence type="ECO:0000313" key="2">
    <source>
        <dbReference type="Proteomes" id="UP000601171"/>
    </source>
</evidence>
<proteinExistence type="predicted"/>
<protein>
    <submittedName>
        <fullName evidence="1">Uncharacterized protein</fullName>
    </submittedName>
</protein>
<gene>
    <name evidence="1" type="ORF">H8707_14175</name>
</gene>
<reference evidence="1" key="1">
    <citation type="submission" date="2020-08" db="EMBL/GenBank/DDBJ databases">
        <title>Genome public.</title>
        <authorList>
            <person name="Liu C."/>
            <person name="Sun Q."/>
        </authorList>
    </citation>
    <scope>NUCLEOTIDE SEQUENCE</scope>
    <source>
        <strain evidence="1">BX21</strain>
    </source>
</reference>
<sequence>MEYVSKSDMEITIKYLIEEKSQLERDIRTGEEAKKAIVYTKEKLEKVMSQYLEG</sequence>
<keyword evidence="2" id="KW-1185">Reference proteome</keyword>
<evidence type="ECO:0000313" key="1">
    <source>
        <dbReference type="EMBL" id="MBC8589361.1"/>
    </source>
</evidence>
<accession>A0A926EUW9</accession>